<dbReference type="PANTHER" id="PTHR33643:SF1">
    <property type="entry name" value="UREASE ACCESSORY PROTEIN D"/>
    <property type="match status" value="1"/>
</dbReference>
<proteinExistence type="inferred from homology"/>
<dbReference type="Proteomes" id="UP000242084">
    <property type="component" value="Chromosome 1"/>
</dbReference>
<sequence length="274" mass="31741">MEDWIGELDITIEQKKNRSVATKIYFQGALKVIKPIYLHEENFPTFYLSNVGGGYLDGDRYRMQIDIKDNAELSLTTQGATKIYKTLKDCVKQYQTFNLGENAYLAFVGDPIIAYKNADFYQKNIFKLQATSALFYTDILTPGYDEQGDTFTYTQLHLLSEIYIDEKLVLFDNMKLVPNHQKIGEIGFMEGYTHLGSCYCIHPDINQKLIDEISELLYQEQGELRVGISKMSVPGFSLRILSTTTYEIEKLLIIVQKFINERLYNRNVAFLRKY</sequence>
<dbReference type="HAMAP" id="MF_01384">
    <property type="entry name" value="UreD"/>
    <property type="match status" value="1"/>
</dbReference>
<protein>
    <recommendedName>
        <fullName evidence="3">Urease accessory protein UreD</fullName>
    </recommendedName>
</protein>
<name>A0A239Y6D1_9STAP</name>
<keyword evidence="2 3" id="KW-0143">Chaperone</keyword>
<organism evidence="4 5">
    <name type="scientific">Mammaliicoccus stepanovicii</name>
    <dbReference type="NCBI Taxonomy" id="643214"/>
    <lineage>
        <taxon>Bacteria</taxon>
        <taxon>Bacillati</taxon>
        <taxon>Bacillota</taxon>
        <taxon>Bacilli</taxon>
        <taxon>Bacillales</taxon>
        <taxon>Staphylococcaceae</taxon>
        <taxon>Mammaliicoccus</taxon>
    </lineage>
</organism>
<dbReference type="GO" id="GO:0016151">
    <property type="term" value="F:nickel cation binding"/>
    <property type="evidence" value="ECO:0007669"/>
    <property type="project" value="UniProtKB-UniRule"/>
</dbReference>
<dbReference type="InterPro" id="IPR002669">
    <property type="entry name" value="UreD"/>
</dbReference>
<evidence type="ECO:0000256" key="1">
    <source>
        <dbReference type="ARBA" id="ARBA00007177"/>
    </source>
</evidence>
<keyword evidence="5" id="KW-1185">Reference proteome</keyword>
<evidence type="ECO:0000313" key="5">
    <source>
        <dbReference type="Proteomes" id="UP000242084"/>
    </source>
</evidence>
<comment type="subcellular location">
    <subcellularLocation>
        <location evidence="3">Cytoplasm</location>
    </subcellularLocation>
</comment>
<evidence type="ECO:0000256" key="2">
    <source>
        <dbReference type="ARBA" id="ARBA00023186"/>
    </source>
</evidence>
<keyword evidence="3" id="KW-0963">Cytoplasm</keyword>
<dbReference type="PANTHER" id="PTHR33643">
    <property type="entry name" value="UREASE ACCESSORY PROTEIN D"/>
    <property type="match status" value="1"/>
</dbReference>
<comment type="function">
    <text evidence="3">Required for maturation of urease via the functional incorporation of the urease nickel metallocenter.</text>
</comment>
<keyword evidence="3" id="KW-0996">Nickel insertion</keyword>
<reference evidence="4 5" key="1">
    <citation type="submission" date="2017-06" db="EMBL/GenBank/DDBJ databases">
        <authorList>
            <consortium name="Pathogen Informatics"/>
        </authorList>
    </citation>
    <scope>NUCLEOTIDE SEQUENCE [LARGE SCALE GENOMIC DNA]</scope>
    <source>
        <strain evidence="4 5">NCTC13839</strain>
    </source>
</reference>
<comment type="similarity">
    <text evidence="1 3">Belongs to the UreD family.</text>
</comment>
<dbReference type="RefSeq" id="WP_095085290.1">
    <property type="nucleotide sequence ID" value="NZ_BMDM01000011.1"/>
</dbReference>
<gene>
    <name evidence="3 4" type="primary">ureD</name>
    <name evidence="4" type="ORF">SAMEA4384403_00103</name>
</gene>
<comment type="subunit">
    <text evidence="3">UreD, UreF and UreG form a complex that acts as a GTP-hydrolysis-dependent molecular chaperone, activating the urease apoprotein by helping to assemble the nickel containing metallocenter of UreC. The UreE protein probably delivers the nickel.</text>
</comment>
<dbReference type="KEGG" id="sste:SAMEA4384403_0103"/>
<dbReference type="GO" id="GO:0005737">
    <property type="term" value="C:cytoplasm"/>
    <property type="evidence" value="ECO:0007669"/>
    <property type="project" value="UniProtKB-SubCell"/>
</dbReference>
<dbReference type="Pfam" id="PF01774">
    <property type="entry name" value="UreD"/>
    <property type="match status" value="1"/>
</dbReference>
<evidence type="ECO:0000313" key="4">
    <source>
        <dbReference type="EMBL" id="SNV54615.1"/>
    </source>
</evidence>
<accession>A0A239Y6D1</accession>
<dbReference type="EMBL" id="LT906462">
    <property type="protein sequence ID" value="SNV54615.1"/>
    <property type="molecule type" value="Genomic_DNA"/>
</dbReference>
<dbReference type="AlphaFoldDB" id="A0A239Y6D1"/>
<evidence type="ECO:0000256" key="3">
    <source>
        <dbReference type="HAMAP-Rule" id="MF_01384"/>
    </source>
</evidence>